<keyword evidence="3" id="KW-1185">Reference proteome</keyword>
<dbReference type="InterPro" id="IPR007374">
    <property type="entry name" value="ASCH_domain"/>
</dbReference>
<dbReference type="Pfam" id="PF04266">
    <property type="entry name" value="ASCH"/>
    <property type="match status" value="1"/>
</dbReference>
<comment type="caution">
    <text evidence="2">The sequence shown here is derived from an EMBL/GenBank/DDBJ whole genome shotgun (WGS) entry which is preliminary data.</text>
</comment>
<evidence type="ECO:0000259" key="1">
    <source>
        <dbReference type="Pfam" id="PF04266"/>
    </source>
</evidence>
<evidence type="ECO:0000313" key="3">
    <source>
        <dbReference type="Proteomes" id="UP000214746"/>
    </source>
</evidence>
<organism evidence="2 3">
    <name type="scientific">Paenibacillus xerothermodurans</name>
    <dbReference type="NCBI Taxonomy" id="1977292"/>
    <lineage>
        <taxon>Bacteria</taxon>
        <taxon>Bacillati</taxon>
        <taxon>Bacillota</taxon>
        <taxon>Bacilli</taxon>
        <taxon>Bacillales</taxon>
        <taxon>Paenibacillaceae</taxon>
        <taxon>Paenibacillus</taxon>
    </lineage>
</organism>
<protein>
    <submittedName>
        <fullName evidence="2">ASCH domain-containing protein</fullName>
    </submittedName>
</protein>
<feature type="domain" description="ASCH" evidence="1">
    <location>
        <begin position="4"/>
        <end position="50"/>
    </location>
</feature>
<dbReference type="RefSeq" id="WP_089201011.1">
    <property type="nucleotide sequence ID" value="NZ_NHRJ02000012.1"/>
</dbReference>
<dbReference type="OrthoDB" id="359066at2"/>
<gene>
    <name evidence="2" type="ORF">CBW46_016025</name>
</gene>
<name>A0A2W1N651_PAEXE</name>
<dbReference type="Proteomes" id="UP000214746">
    <property type="component" value="Unassembled WGS sequence"/>
</dbReference>
<sequence length="147" mass="16484">MKAISIRQPWATLVALGEKQYETRSWRTKYRGQLGIHSSQTMDKAVCKYEPVRSLLAKHGYTAQNLPTGFVIATCRLVDCNKVIDNHGTSATLDDGSVVSGNEFMLGNFGVGRFAWRVRDVEMLEQFIPAKGKLGLWELGEISDYKL</sequence>
<reference evidence="2" key="1">
    <citation type="submission" date="2018-06" db="EMBL/GenBank/DDBJ databases">
        <title>Paenibacillus xerothermodurans sp. nov. an extremely dry heat resistant spore forming bacterium isolated from the soil of Cape Canaveral, Florida.</title>
        <authorList>
            <person name="Seuylemezian A."/>
            <person name="Kaur N."/>
            <person name="Patil P."/>
            <person name="Patil P."/>
            <person name="Mayilraj S."/>
            <person name="Vaishampayan P."/>
        </authorList>
    </citation>
    <scope>NUCLEOTIDE SEQUENCE [LARGE SCALE GENOMIC DNA]</scope>
    <source>
        <strain evidence="2">ATCC 27380</strain>
    </source>
</reference>
<dbReference type="AlphaFoldDB" id="A0A2W1N651"/>
<evidence type="ECO:0000313" key="2">
    <source>
        <dbReference type="EMBL" id="PZE19837.1"/>
    </source>
</evidence>
<dbReference type="InterPro" id="IPR015947">
    <property type="entry name" value="PUA-like_sf"/>
</dbReference>
<dbReference type="SUPFAM" id="SSF88697">
    <property type="entry name" value="PUA domain-like"/>
    <property type="match status" value="1"/>
</dbReference>
<dbReference type="Gene3D" id="2.30.130.30">
    <property type="entry name" value="Hypothetical protein"/>
    <property type="match status" value="1"/>
</dbReference>
<dbReference type="CDD" id="cd06554">
    <property type="entry name" value="ASCH_ASC-1_like"/>
    <property type="match status" value="1"/>
</dbReference>
<accession>A0A2W1N651</accession>
<proteinExistence type="predicted"/>
<dbReference type="EMBL" id="NHRJ02000012">
    <property type="protein sequence ID" value="PZE19837.1"/>
    <property type="molecule type" value="Genomic_DNA"/>
</dbReference>